<evidence type="ECO:0000313" key="2">
    <source>
        <dbReference type="WBParaSite" id="BXY_1495200.1"/>
    </source>
</evidence>
<accession>A0A1I7SPG0</accession>
<sequence length="26" mass="3005">MDREVFQDEQNRNGLDEGIAQLINSL</sequence>
<dbReference type="Proteomes" id="UP000095284">
    <property type="component" value="Unplaced"/>
</dbReference>
<proteinExistence type="predicted"/>
<reference evidence="2" key="1">
    <citation type="submission" date="2016-11" db="UniProtKB">
        <authorList>
            <consortium name="WormBaseParasite"/>
        </authorList>
    </citation>
    <scope>IDENTIFICATION</scope>
</reference>
<protein>
    <submittedName>
        <fullName evidence="2">Transcriptional regulator</fullName>
    </submittedName>
</protein>
<name>A0A1I7SPG0_BURXY</name>
<dbReference type="AlphaFoldDB" id="A0A1I7SPG0"/>
<dbReference type="WBParaSite" id="BXY_1495200.1">
    <property type="protein sequence ID" value="BXY_1495200.1"/>
    <property type="gene ID" value="BXY_1495200"/>
</dbReference>
<organism evidence="1 2">
    <name type="scientific">Bursaphelenchus xylophilus</name>
    <name type="common">Pinewood nematode worm</name>
    <name type="synonym">Aphelenchoides xylophilus</name>
    <dbReference type="NCBI Taxonomy" id="6326"/>
    <lineage>
        <taxon>Eukaryota</taxon>
        <taxon>Metazoa</taxon>
        <taxon>Ecdysozoa</taxon>
        <taxon>Nematoda</taxon>
        <taxon>Chromadorea</taxon>
        <taxon>Rhabditida</taxon>
        <taxon>Tylenchina</taxon>
        <taxon>Tylenchomorpha</taxon>
        <taxon>Aphelenchoidea</taxon>
        <taxon>Aphelenchoididae</taxon>
        <taxon>Bursaphelenchus</taxon>
    </lineage>
</organism>
<evidence type="ECO:0000313" key="1">
    <source>
        <dbReference type="Proteomes" id="UP000095284"/>
    </source>
</evidence>